<dbReference type="EMBL" id="AP008231">
    <property type="protein sequence ID" value="BAD79401.1"/>
    <property type="molecule type" value="Genomic_DNA"/>
</dbReference>
<dbReference type="GO" id="GO:0003697">
    <property type="term" value="F:single-stranded DNA binding"/>
    <property type="evidence" value="ECO:0007669"/>
    <property type="project" value="UniProtKB-UniRule"/>
</dbReference>
<dbReference type="PANTHER" id="PTHR10302">
    <property type="entry name" value="SINGLE-STRANDED DNA-BINDING PROTEIN"/>
    <property type="match status" value="1"/>
</dbReference>
<evidence type="ECO:0000256" key="1">
    <source>
        <dbReference type="ARBA" id="ARBA00023125"/>
    </source>
</evidence>
<organism evidence="4 5">
    <name type="scientific">Synechococcus sp. (strain ATCC 27144 / PCC 6301 / SAUG 1402/1)</name>
    <name type="common">Anacystis nidulans</name>
    <dbReference type="NCBI Taxonomy" id="269084"/>
    <lineage>
        <taxon>Bacteria</taxon>
        <taxon>Bacillati</taxon>
        <taxon>Cyanobacteriota</taxon>
        <taxon>Cyanophyceae</taxon>
        <taxon>Synechococcales</taxon>
        <taxon>Synechococcaceae</taxon>
        <taxon>Synechococcus</taxon>
    </lineage>
</organism>
<dbReference type="GO" id="GO:0009295">
    <property type="term" value="C:nucleoid"/>
    <property type="evidence" value="ECO:0007669"/>
    <property type="project" value="TreeGrafter"/>
</dbReference>
<dbReference type="PROSITE" id="PS50935">
    <property type="entry name" value="SSB"/>
    <property type="match status" value="1"/>
</dbReference>
<dbReference type="Proteomes" id="UP000001175">
    <property type="component" value="Chromosome"/>
</dbReference>
<dbReference type="PIRSF" id="PIRSF002070">
    <property type="entry name" value="SSB"/>
    <property type="match status" value="1"/>
</dbReference>
<dbReference type="GO" id="GO:0006260">
    <property type="term" value="P:DNA replication"/>
    <property type="evidence" value="ECO:0007669"/>
    <property type="project" value="InterPro"/>
</dbReference>
<dbReference type="NCBIfam" id="TIGR00621">
    <property type="entry name" value="ssb"/>
    <property type="match status" value="1"/>
</dbReference>
<comment type="caution">
    <text evidence="2">Lacks conserved residue(s) required for the propagation of feature annotation.</text>
</comment>
<reference evidence="4 5" key="1">
    <citation type="journal article" date="2007" name="Photosyn. Res.">
        <title>Complete nucleotide sequence of the freshwater unicellular cyanobacterium Synechococcus elongatus PCC 6301 chromosome: gene content and organization.</title>
        <authorList>
            <person name="Sugita C."/>
            <person name="Ogata K."/>
            <person name="Shikata M."/>
            <person name="Jikuya H."/>
            <person name="Takano J."/>
            <person name="Furumichi M."/>
            <person name="Kanehisa M."/>
            <person name="Omata T."/>
            <person name="Sugiura M."/>
            <person name="Sugita M."/>
        </authorList>
    </citation>
    <scope>NUCLEOTIDE SEQUENCE [LARGE SCALE GENOMIC DNA]</scope>
    <source>
        <strain evidence="5">ATCC 27144 / PCC 6301 / SAUG 1402/1</strain>
    </source>
</reference>
<evidence type="ECO:0000313" key="4">
    <source>
        <dbReference type="EMBL" id="BAD79401.1"/>
    </source>
</evidence>
<dbReference type="InterPro" id="IPR000424">
    <property type="entry name" value="Primosome_PriB/ssb"/>
</dbReference>
<name>A0A0H3K2D8_SYNP6</name>
<sequence length="132" mass="14782">MGLSNAQGFDCTMSLNVVNLVGRVGRDPEARYFESGSVVCKFSLAVNRRSRNDEPDWFNVEMWGREAQVAIDYVKKGSLIGISGALKIESWTDRNNNQRTTPVVRANRLELLGSRRDQEGGMAPRDPDSDLF</sequence>
<evidence type="ECO:0000313" key="5">
    <source>
        <dbReference type="Proteomes" id="UP000001175"/>
    </source>
</evidence>
<dbReference type="SUPFAM" id="SSF50249">
    <property type="entry name" value="Nucleic acid-binding proteins"/>
    <property type="match status" value="1"/>
</dbReference>
<gene>
    <name evidence="4" type="primary">ssb</name>
    <name evidence="4" type="ordered locus">syc1211_c</name>
</gene>
<dbReference type="Pfam" id="PF00436">
    <property type="entry name" value="SSB"/>
    <property type="match status" value="1"/>
</dbReference>
<dbReference type="InterPro" id="IPR011344">
    <property type="entry name" value="ssDNA-bd"/>
</dbReference>
<protein>
    <recommendedName>
        <fullName evidence="2 3">Single-stranded DNA-binding protein</fullName>
        <shortName evidence="2">SSB</shortName>
    </recommendedName>
</protein>
<dbReference type="eggNOG" id="COG0629">
    <property type="taxonomic scope" value="Bacteria"/>
</dbReference>
<dbReference type="NCBIfam" id="NF005674">
    <property type="entry name" value="PRK07459.1"/>
    <property type="match status" value="1"/>
</dbReference>
<keyword evidence="1 2" id="KW-0238">DNA-binding</keyword>
<dbReference type="KEGG" id="syc:syc1211_c"/>
<accession>A0A0H3K2D8</accession>
<dbReference type="PANTHER" id="PTHR10302:SF0">
    <property type="entry name" value="SINGLE-STRANDED DNA-BINDING PROTEIN, MITOCHONDRIAL"/>
    <property type="match status" value="1"/>
</dbReference>
<proteinExistence type="inferred from homology"/>
<comment type="subunit">
    <text evidence="2">Homotetramer.</text>
</comment>
<dbReference type="Gene3D" id="2.40.50.140">
    <property type="entry name" value="Nucleic acid-binding proteins"/>
    <property type="match status" value="1"/>
</dbReference>
<dbReference type="AlphaFoldDB" id="A0A0H3K2D8"/>
<evidence type="ECO:0000256" key="2">
    <source>
        <dbReference type="HAMAP-Rule" id="MF_00984"/>
    </source>
</evidence>
<dbReference type="CDD" id="cd04496">
    <property type="entry name" value="SSB_OBF"/>
    <property type="match status" value="1"/>
</dbReference>
<evidence type="ECO:0000256" key="3">
    <source>
        <dbReference type="PIRNR" id="PIRNR002070"/>
    </source>
</evidence>
<dbReference type="InterPro" id="IPR012340">
    <property type="entry name" value="NA-bd_OB-fold"/>
</dbReference>
<dbReference type="HAMAP" id="MF_00984">
    <property type="entry name" value="SSB"/>
    <property type="match status" value="1"/>
</dbReference>